<accession>A0A1Y1U6G5</accession>
<proteinExistence type="predicted"/>
<feature type="compositionally biased region" description="Polar residues" evidence="1">
    <location>
        <begin position="720"/>
        <end position="731"/>
    </location>
</feature>
<feature type="compositionally biased region" description="Polar residues" evidence="1">
    <location>
        <begin position="353"/>
        <end position="370"/>
    </location>
</feature>
<feature type="region of interest" description="Disordered" evidence="1">
    <location>
        <begin position="1116"/>
        <end position="1229"/>
    </location>
</feature>
<dbReference type="RefSeq" id="XP_021867927.1">
    <property type="nucleotide sequence ID" value="XM_022012205.1"/>
</dbReference>
<reference evidence="2 3" key="1">
    <citation type="submission" date="2017-03" db="EMBL/GenBank/DDBJ databases">
        <title>Widespread Adenine N6-methylation of Active Genes in Fungi.</title>
        <authorList>
            <consortium name="DOE Joint Genome Institute"/>
            <person name="Mondo S.J."/>
            <person name="Dannebaum R.O."/>
            <person name="Kuo R.C."/>
            <person name="Louie K.B."/>
            <person name="Bewick A.J."/>
            <person name="Labutti K."/>
            <person name="Haridas S."/>
            <person name="Kuo A."/>
            <person name="Salamov A."/>
            <person name="Ahrendt S.R."/>
            <person name="Lau R."/>
            <person name="Bowen B.P."/>
            <person name="Lipzen A."/>
            <person name="Sullivan W."/>
            <person name="Andreopoulos W.B."/>
            <person name="Clum A."/>
            <person name="Lindquist E."/>
            <person name="Daum C."/>
            <person name="Northen T.R."/>
            <person name="Ramamoorthy G."/>
            <person name="Schmitz R.J."/>
            <person name="Gryganskyi A."/>
            <person name="Culley D."/>
            <person name="Magnuson J."/>
            <person name="James T.Y."/>
            <person name="O'Malley M.A."/>
            <person name="Stajich J.E."/>
            <person name="Spatafora J.W."/>
            <person name="Visel A."/>
            <person name="Grigoriev I.V."/>
        </authorList>
    </citation>
    <scope>NUCLEOTIDE SEQUENCE [LARGE SCALE GENOMIC DNA]</scope>
    <source>
        <strain evidence="2 3">NRRL Y-17943</strain>
    </source>
</reference>
<dbReference type="OrthoDB" id="2575033at2759"/>
<sequence>MASSPLDMPDTASPVPHEMSTHPIAPRGLSPITELTTPRSIQATLPFDEREREPAHPSYASIREGGSSDTSSVYSQQTIHESGETVTPRPRQMSLPEMPDMPSMSSDPTLRPFLRPSDDDPAIDSPLILPGRVGSTQLRRQISRKPVPLGQRSVEGLPPPPRRKGTPPLLNSERPGKTRSRSWQPPSSTASDAEPDEPVRGSSAQEVDVTSISSVSHESAGQAGIGAGSSLQPSGDNTGDLDSSRDAISPASTIVDRPYLRQSRSQPSLPHPIMEDSLFPLGILARAPPIELLSASLRVSPDATPPLSPAGSIHSKNGKKGNTLRKRMTSPNGRKKQLSGERPRSHLGLESIKISSSASVNRRQSPPRQKSTPSPPAPHQPPSSRNSTVADRSRRSPLTHRGPSRKSLVSSLLSLFDPETRRHRSTPRQSPRDTRQLFLPVSSEERLSVEPQTAVRTSGTFGVRDDGSVSEDPNRSPLSLVRPRTRTESGPDPSALSTATSGLSGTGSAKSLAIPRTLFVQNLPLQAPIEEKMNPIETLQIIPAATDKARSDHESKSIHPSEPLLSASPEVYLEDVGDLSTPHQPGRTQRDVSKGSSTSDHTFGGDSPAGLPIGEDRTGHANPALRVPVDSRTPAQVDKGSTQVALVAPLSLGGPLPDAEHDSRRRSSARVSPTRPLPRSPPDLSTHSEVPLAGQLNRPDALRAHSDSQVPSLVSLRPVSIQSGPATSITPRGSFVFPQAAALIPVPVPTLNVPGPPEYPPEVSRESSWSAQEPHGSVNESDASIRSDQVEDTSTSPKTEEGRVIQAGDPESSSDQLSEPPRALPRSNQSLDSRSRHSLPRAHPQPSSHHPTLSTPTTSIPGAASQGDSTLPLLIASQILSAHGTHLMQQSSNVQDISETIRQMAKESLDWGGILMRLSEESRTRQTDRQRPVSMPQPYSRSAQDFLGTMGEDVPPVPGLPVGSRWDPLFSEERAQRPSDHYYPPDPDPLHDAWLRLHGSRNSTVQEPFAGFPDRQRSSENHRRLSPPGNDRRRPYLQERFYPDYTRDGSDRRDSAASLSREQRARRTQSLEHPLWLVQEADRLGNRGWSDIHRAQEAWRTAMSYLQRAIVDSEGPVVDTRRDGHSDQHPVVSTPPRAASFHHQAPLDLQSSERGQIYFGPPADRNSRGPNPTTKQGSTRASTPSRYGPEGESLPLPLSSRPIQPISPIQESSESACGRPGGVESGLTRMISGSSFLPRAEDMISQENKRFDSSIFHQGNTKARRVLDGGDPRDPEAPSLPRAQTYSLPLPYLRPELQGNFHAQSVGPGIQASLRRAENIRYDDFAVPRFAPVRPSHERTATATSTAASRNGTRRKLRKGMRRSPTSGTMTSTGSGTIRGTMASRAGAGGRLHPTAQYGSVASRGGSRPTLRVNSQSPPGSRPGSRAGSESGHRRRSVTRTVSGQTKKHWWSRRK</sequence>
<protein>
    <submittedName>
        <fullName evidence="2">Uncharacterized protein</fullName>
    </submittedName>
</protein>
<feature type="compositionally biased region" description="Basic and acidic residues" evidence="1">
    <location>
        <begin position="1265"/>
        <end position="1276"/>
    </location>
</feature>
<organism evidence="2 3">
    <name type="scientific">Kockovaella imperatae</name>
    <dbReference type="NCBI Taxonomy" id="4999"/>
    <lineage>
        <taxon>Eukaryota</taxon>
        <taxon>Fungi</taxon>
        <taxon>Dikarya</taxon>
        <taxon>Basidiomycota</taxon>
        <taxon>Agaricomycotina</taxon>
        <taxon>Tremellomycetes</taxon>
        <taxon>Tremellales</taxon>
        <taxon>Cuniculitremaceae</taxon>
        <taxon>Kockovaella</taxon>
    </lineage>
</organism>
<feature type="compositionally biased region" description="Basic and acidic residues" evidence="1">
    <location>
        <begin position="1119"/>
        <end position="1128"/>
    </location>
</feature>
<feature type="compositionally biased region" description="Low complexity" evidence="1">
    <location>
        <begin position="1363"/>
        <end position="1382"/>
    </location>
</feature>
<feature type="compositionally biased region" description="Basic and acidic residues" evidence="1">
    <location>
        <begin position="547"/>
        <end position="559"/>
    </location>
</feature>
<evidence type="ECO:0000256" key="1">
    <source>
        <dbReference type="SAM" id="MobiDB-lite"/>
    </source>
</evidence>
<feature type="compositionally biased region" description="Basic residues" evidence="1">
    <location>
        <begin position="1446"/>
        <end position="1455"/>
    </location>
</feature>
<dbReference type="Proteomes" id="UP000193218">
    <property type="component" value="Unassembled WGS sequence"/>
</dbReference>
<feature type="compositionally biased region" description="Polar residues" evidence="1">
    <location>
        <begin position="450"/>
        <end position="460"/>
    </location>
</feature>
<feature type="region of interest" description="Disordered" evidence="1">
    <location>
        <begin position="1257"/>
        <end position="1283"/>
    </location>
</feature>
<feature type="compositionally biased region" description="Low complexity" evidence="1">
    <location>
        <begin position="1415"/>
        <end position="1430"/>
    </location>
</feature>
<feature type="compositionally biased region" description="Low complexity" evidence="1">
    <location>
        <begin position="494"/>
        <end position="509"/>
    </location>
</feature>
<feature type="region of interest" description="Disordered" evidence="1">
    <location>
        <begin position="1333"/>
        <end position="1455"/>
    </location>
</feature>
<comment type="caution">
    <text evidence="2">The sequence shown here is derived from an EMBL/GenBank/DDBJ whole genome shotgun (WGS) entry which is preliminary data.</text>
</comment>
<feature type="compositionally biased region" description="Polar residues" evidence="1">
    <location>
        <begin position="1168"/>
        <end position="1185"/>
    </location>
</feature>
<feature type="region of interest" description="Disordered" evidence="1">
    <location>
        <begin position="299"/>
        <end position="509"/>
    </location>
</feature>
<feature type="compositionally biased region" description="Basic residues" evidence="1">
    <location>
        <begin position="1352"/>
        <end position="1362"/>
    </location>
</feature>
<feature type="compositionally biased region" description="Basic residues" evidence="1">
    <location>
        <begin position="316"/>
        <end position="337"/>
    </location>
</feature>
<evidence type="ECO:0000313" key="3">
    <source>
        <dbReference type="Proteomes" id="UP000193218"/>
    </source>
</evidence>
<feature type="compositionally biased region" description="Low complexity" evidence="1">
    <location>
        <begin position="844"/>
        <end position="859"/>
    </location>
</feature>
<feature type="region of interest" description="Disordered" evidence="1">
    <location>
        <begin position="546"/>
        <end position="732"/>
    </location>
</feature>
<feature type="compositionally biased region" description="Basic and acidic residues" evidence="1">
    <location>
        <begin position="1030"/>
        <end position="1065"/>
    </location>
</feature>
<keyword evidence="3" id="KW-1185">Reference proteome</keyword>
<feature type="region of interest" description="Disordered" evidence="1">
    <location>
        <begin position="1"/>
        <end position="275"/>
    </location>
</feature>
<feature type="region of interest" description="Disordered" evidence="1">
    <location>
        <begin position="1005"/>
        <end position="1069"/>
    </location>
</feature>
<feature type="region of interest" description="Disordered" evidence="1">
    <location>
        <begin position="755"/>
        <end position="866"/>
    </location>
</feature>
<gene>
    <name evidence="2" type="ORF">BD324DRAFT_218598</name>
</gene>
<name>A0A1Y1U6G5_9TREE</name>
<feature type="compositionally biased region" description="Polar residues" evidence="1">
    <location>
        <begin position="67"/>
        <end position="80"/>
    </location>
</feature>
<feature type="compositionally biased region" description="Basic and acidic residues" evidence="1">
    <location>
        <begin position="1014"/>
        <end position="1023"/>
    </location>
</feature>
<feature type="compositionally biased region" description="Polar residues" evidence="1">
    <location>
        <begin position="181"/>
        <end position="191"/>
    </location>
</feature>
<dbReference type="InParanoid" id="A0A1Y1U6G5"/>
<dbReference type="GeneID" id="33554013"/>
<feature type="compositionally biased region" description="Polar residues" evidence="1">
    <location>
        <begin position="33"/>
        <end position="43"/>
    </location>
</feature>
<feature type="compositionally biased region" description="Polar residues" evidence="1">
    <location>
        <begin position="231"/>
        <end position="241"/>
    </location>
</feature>
<evidence type="ECO:0000313" key="2">
    <source>
        <dbReference type="EMBL" id="ORX33608.1"/>
    </source>
</evidence>
<dbReference type="EMBL" id="NBSH01000019">
    <property type="protein sequence ID" value="ORX33608.1"/>
    <property type="molecule type" value="Genomic_DNA"/>
</dbReference>
<feature type="compositionally biased region" description="Basic residues" evidence="1">
    <location>
        <begin position="395"/>
        <end position="404"/>
    </location>
</feature>
<feature type="compositionally biased region" description="Polar residues" evidence="1">
    <location>
        <begin position="202"/>
        <end position="217"/>
    </location>
</feature>